<evidence type="ECO:0000313" key="2">
    <source>
        <dbReference type="EMBL" id="MFC2950000.1"/>
    </source>
</evidence>
<name>A0ABV7ABB0_9BACI</name>
<dbReference type="InterPro" id="IPR023809">
    <property type="entry name" value="Thiopep_bacteriocin_synth_dom"/>
</dbReference>
<proteinExistence type="predicted"/>
<dbReference type="Proteomes" id="UP001595387">
    <property type="component" value="Unassembled WGS sequence"/>
</dbReference>
<evidence type="ECO:0000313" key="3">
    <source>
        <dbReference type="Proteomes" id="UP001595387"/>
    </source>
</evidence>
<comment type="caution">
    <text evidence="2">The sequence shown here is derived from an EMBL/GenBank/DDBJ whole genome shotgun (WGS) entry which is preliminary data.</text>
</comment>
<dbReference type="EMBL" id="JBHRRZ010000040">
    <property type="protein sequence ID" value="MFC2950000.1"/>
    <property type="molecule type" value="Genomic_DNA"/>
</dbReference>
<dbReference type="Pfam" id="PF14028">
    <property type="entry name" value="Lant_dehydr_C"/>
    <property type="match status" value="1"/>
</dbReference>
<evidence type="ECO:0000259" key="1">
    <source>
        <dbReference type="Pfam" id="PF14028"/>
    </source>
</evidence>
<accession>A0ABV7ABB0</accession>
<organism evidence="2 3">
    <name type="scientific">Virgibacillus sediminis</name>
    <dbReference type="NCBI Taxonomy" id="202260"/>
    <lineage>
        <taxon>Bacteria</taxon>
        <taxon>Bacillati</taxon>
        <taxon>Bacillota</taxon>
        <taxon>Bacilli</taxon>
        <taxon>Bacillales</taxon>
        <taxon>Bacillaceae</taxon>
        <taxon>Virgibacillus</taxon>
    </lineage>
</organism>
<keyword evidence="3" id="KW-1185">Reference proteome</keyword>
<protein>
    <submittedName>
        <fullName evidence="2">Lantibiotic dehydratase C-terminal domain-containing protein</fullName>
    </submittedName>
</protein>
<feature type="domain" description="Thiopeptide-type bacteriocin biosynthesis" evidence="1">
    <location>
        <begin position="6"/>
        <end position="335"/>
    </location>
</feature>
<reference evidence="3" key="1">
    <citation type="journal article" date="2019" name="Int. J. Syst. Evol. Microbiol.">
        <title>The Global Catalogue of Microorganisms (GCM) 10K type strain sequencing project: providing services to taxonomists for standard genome sequencing and annotation.</title>
        <authorList>
            <consortium name="The Broad Institute Genomics Platform"/>
            <consortium name="The Broad Institute Genome Sequencing Center for Infectious Disease"/>
            <person name="Wu L."/>
            <person name="Ma J."/>
        </authorList>
    </citation>
    <scope>NUCLEOTIDE SEQUENCE [LARGE SCALE GENOMIC DNA]</scope>
    <source>
        <strain evidence="3">KCTC 13193</strain>
    </source>
</reference>
<gene>
    <name evidence="2" type="ORF">ACFODW_16890</name>
</gene>
<dbReference type="RefSeq" id="WP_390307977.1">
    <property type="nucleotide sequence ID" value="NZ_JBHRRZ010000040.1"/>
</dbReference>
<sequence length="357" mass="42615">MKYKTLNIYIHDSKQHNQFIVQQIQPLQEELSRNKKLKNFVLRHWRKGPHIQWHIQIDKEFTMDHLLWIKGKLQENIGQYSSVNQLTQAELKKQYLMLKDFEMEVEDLFPIEQDATIKLEDSSLRTDIWGETGVESIKEYYVKSNKLIMEMLNEPVSAKYKNTICMMIAAIHAIGKPNETQLSFRSHAEAFLNRFDKEDEIRSHFEKIYNKNKGNIEVLVNELIEKEKYFNEWLNIYKDTIKDNEPLIESRQLLLPEAETYMKIVQENQWNPGYEGRISEFHGHLNSLPKYGKIKQTMNFQIKRLILNFLYLTIAQIGIKPVDKFSMCYSISRFYEEKLNKNWKQQLDDNHQTASIK</sequence>